<evidence type="ECO:0000256" key="1">
    <source>
        <dbReference type="HAMAP-Rule" id="MF_00645"/>
    </source>
</evidence>
<dbReference type="AlphaFoldDB" id="D3S296"/>
<dbReference type="HAMAP" id="MF_00645">
    <property type="entry name" value="AMMECR1"/>
    <property type="match status" value="1"/>
</dbReference>
<feature type="domain" description="AMMECR1" evidence="2">
    <location>
        <begin position="7"/>
        <end position="195"/>
    </location>
</feature>
<dbReference type="OrthoDB" id="25187at2157"/>
<dbReference type="InterPro" id="IPR036071">
    <property type="entry name" value="AMMECR1_dom_sf"/>
</dbReference>
<dbReference type="KEGG" id="fpl:Ferp_2479"/>
<name>D3S296_FERPA</name>
<dbReference type="InterPro" id="IPR027623">
    <property type="entry name" value="AmmeMemoSam_A"/>
</dbReference>
<dbReference type="RefSeq" id="WP_012966920.1">
    <property type="nucleotide sequence ID" value="NC_013849.1"/>
</dbReference>
<dbReference type="InterPro" id="IPR002733">
    <property type="entry name" value="AMMECR1_domain"/>
</dbReference>
<dbReference type="SUPFAM" id="SSF143447">
    <property type="entry name" value="AMMECR1-like"/>
    <property type="match status" value="1"/>
</dbReference>
<protein>
    <recommendedName>
        <fullName evidence="1">Protein Ferp_2479</fullName>
    </recommendedName>
</protein>
<dbReference type="InterPro" id="IPR023472">
    <property type="entry name" value="Uncharacterised_MJ0810"/>
</dbReference>
<dbReference type="GeneID" id="8780021"/>
<sequence>MKLLSLEDGVKAVKLAREAIETYLRTGKKINKRLGGVFAEKRGVFTTLNKHRMLRGCIGFPYPIKRLDEAIIESAIAAATEDPRFPPVKLEEMDEIEVEVTILTPPEKVEVEDRTELPKKIEVGRHGLLIKRGFYSGLLLPQVAVEYNFDAEEFLTQTCLKAGLSPDCWLLEDTEVYVFEGQIFAEKEPRGEVVEVDIKSCKL</sequence>
<reference evidence="3 4" key="2">
    <citation type="journal article" date="2011" name="Stand. Genomic Sci.">
        <title>Complete genome sequence of Ferroglobus placidus AEDII12DO.</title>
        <authorList>
            <person name="Anderson I."/>
            <person name="Risso C."/>
            <person name="Holmes D."/>
            <person name="Lucas S."/>
            <person name="Copeland A."/>
            <person name="Lapidus A."/>
            <person name="Cheng J.F."/>
            <person name="Bruce D."/>
            <person name="Goodwin L."/>
            <person name="Pitluck S."/>
            <person name="Saunders E."/>
            <person name="Brettin T."/>
            <person name="Detter J.C."/>
            <person name="Han C."/>
            <person name="Tapia R."/>
            <person name="Larimer F."/>
            <person name="Land M."/>
            <person name="Hauser L."/>
            <person name="Woyke T."/>
            <person name="Lovley D."/>
            <person name="Kyrpides N."/>
            <person name="Ivanova N."/>
        </authorList>
    </citation>
    <scope>NUCLEOTIDE SEQUENCE [LARGE SCALE GENOMIC DNA]</scope>
    <source>
        <strain evidence="4">DSM 10642 / AEDII12DO</strain>
    </source>
</reference>
<dbReference type="NCBIfam" id="TIGR00296">
    <property type="entry name" value="TIGR00296 family protein"/>
    <property type="match status" value="1"/>
</dbReference>
<dbReference type="EMBL" id="CP001899">
    <property type="protein sequence ID" value="ADC66587.1"/>
    <property type="molecule type" value="Genomic_DNA"/>
</dbReference>
<accession>D3S296</accession>
<evidence type="ECO:0000313" key="3">
    <source>
        <dbReference type="EMBL" id="ADC66587.1"/>
    </source>
</evidence>
<dbReference type="Gene3D" id="3.30.1490.150">
    <property type="entry name" value="Hypothetical protein ph0010, domain 2"/>
    <property type="match status" value="1"/>
</dbReference>
<dbReference type="InterPro" id="IPR027485">
    <property type="entry name" value="AMMECR1_N"/>
</dbReference>
<organism evidence="3 4">
    <name type="scientific">Ferroglobus placidus (strain DSM 10642 / AEDII12DO)</name>
    <dbReference type="NCBI Taxonomy" id="589924"/>
    <lineage>
        <taxon>Archaea</taxon>
        <taxon>Methanobacteriati</taxon>
        <taxon>Methanobacteriota</taxon>
        <taxon>Archaeoglobi</taxon>
        <taxon>Archaeoglobales</taxon>
        <taxon>Archaeoglobaceae</taxon>
        <taxon>Ferroglobus</taxon>
    </lineage>
</organism>
<dbReference type="Proteomes" id="UP000002613">
    <property type="component" value="Chromosome"/>
</dbReference>
<dbReference type="STRING" id="589924.Ferp_2479"/>
<reference evidence="4" key="1">
    <citation type="submission" date="2010-02" db="EMBL/GenBank/DDBJ databases">
        <title>Complete sequence of Ferroglobus placidus DSM 10642.</title>
        <authorList>
            <consortium name="US DOE Joint Genome Institute"/>
            <person name="Lucas S."/>
            <person name="Copeland A."/>
            <person name="Lapidus A."/>
            <person name="Cheng J.-F."/>
            <person name="Bruce D."/>
            <person name="Goodwin L."/>
            <person name="Pitluck S."/>
            <person name="Saunders E."/>
            <person name="Brettin T."/>
            <person name="Detter J.C."/>
            <person name="Han C."/>
            <person name="Tapia R."/>
            <person name="Larimer F."/>
            <person name="Land M."/>
            <person name="Hauser L."/>
            <person name="Kyrpides N."/>
            <person name="Ivanova N."/>
            <person name="Holmes D."/>
            <person name="Lovley D."/>
            <person name="Kyrpides N."/>
            <person name="Anderson I.J."/>
            <person name="Woyke T."/>
        </authorList>
    </citation>
    <scope>NUCLEOTIDE SEQUENCE [LARGE SCALE GENOMIC DNA]</scope>
    <source>
        <strain evidence="4">DSM 10642 / AEDII12DO</strain>
    </source>
</reference>
<dbReference type="eggNOG" id="arCOG01336">
    <property type="taxonomic scope" value="Archaea"/>
</dbReference>
<proteinExistence type="inferred from homology"/>
<dbReference type="PROSITE" id="PS51112">
    <property type="entry name" value="AMMECR1"/>
    <property type="match status" value="1"/>
</dbReference>
<dbReference type="NCBIfam" id="TIGR04335">
    <property type="entry name" value="AmmeMemoSam_A"/>
    <property type="match status" value="1"/>
</dbReference>
<dbReference type="InterPro" id="IPR023473">
    <property type="entry name" value="AMMECR1"/>
</dbReference>
<dbReference type="Gene3D" id="3.30.700.20">
    <property type="entry name" value="Hypothetical protein ph0010, domain 1"/>
    <property type="match status" value="1"/>
</dbReference>
<dbReference type="PaxDb" id="589924-Ferp_2479"/>
<dbReference type="PANTHER" id="PTHR13016:SF0">
    <property type="entry name" value="AMME SYNDROME CANDIDATE GENE 1 PROTEIN"/>
    <property type="match status" value="1"/>
</dbReference>
<keyword evidence="4" id="KW-1185">Reference proteome</keyword>
<dbReference type="HOGENOM" id="CLU_095686_1_1_2"/>
<gene>
    <name evidence="3" type="ordered locus">Ferp_2479</name>
</gene>
<dbReference type="PANTHER" id="PTHR13016">
    <property type="entry name" value="AMMECR1 HOMOLOG"/>
    <property type="match status" value="1"/>
</dbReference>
<dbReference type="NCBIfam" id="NF002000">
    <property type="entry name" value="PRK00801.1"/>
    <property type="match status" value="1"/>
</dbReference>
<dbReference type="Pfam" id="PF01871">
    <property type="entry name" value="AMMECR1"/>
    <property type="match status" value="1"/>
</dbReference>
<evidence type="ECO:0000259" key="2">
    <source>
        <dbReference type="PROSITE" id="PS51112"/>
    </source>
</evidence>
<evidence type="ECO:0000313" key="4">
    <source>
        <dbReference type="Proteomes" id="UP000002613"/>
    </source>
</evidence>